<dbReference type="InterPro" id="IPR001093">
    <property type="entry name" value="IMP_DH_GMPRt"/>
</dbReference>
<keyword evidence="4 13" id="KW-0479">Metal-binding</keyword>
<dbReference type="CDD" id="cd00381">
    <property type="entry name" value="IMPDH"/>
    <property type="match status" value="1"/>
</dbReference>
<reference evidence="22 23" key="1">
    <citation type="submission" date="2019-03" db="EMBL/GenBank/DDBJ databases">
        <title>Genomic Encyclopedia of Type Strains, Phase IV (KMG-IV): sequencing the most valuable type-strain genomes for metagenomic binning, comparative biology and taxonomic classification.</title>
        <authorList>
            <person name="Goeker M."/>
        </authorList>
    </citation>
    <scope>NUCLEOTIDE SEQUENCE [LARGE SCALE GENOMIC DNA]</scope>
    <source>
        <strain evidence="22 23">DSM 28403</strain>
    </source>
</reference>
<dbReference type="GO" id="GO:0006177">
    <property type="term" value="P:GMP biosynthetic process"/>
    <property type="evidence" value="ECO:0007669"/>
    <property type="project" value="UniProtKB-UniRule"/>
</dbReference>
<keyword evidence="5" id="KW-0677">Repeat</keyword>
<dbReference type="InterPro" id="IPR046342">
    <property type="entry name" value="CBS_dom_sf"/>
</dbReference>
<evidence type="ECO:0000256" key="14">
    <source>
        <dbReference type="PIRSR" id="PIRSR000130-1"/>
    </source>
</evidence>
<dbReference type="HAMAP" id="MF_01964">
    <property type="entry name" value="IMPDH"/>
    <property type="match status" value="1"/>
</dbReference>
<evidence type="ECO:0000256" key="18">
    <source>
        <dbReference type="PROSITE-ProRule" id="PRU00703"/>
    </source>
</evidence>
<dbReference type="Gene3D" id="3.20.20.70">
    <property type="entry name" value="Aldolase class I"/>
    <property type="match status" value="1"/>
</dbReference>
<dbReference type="GO" id="GO:0000166">
    <property type="term" value="F:nucleotide binding"/>
    <property type="evidence" value="ECO:0007669"/>
    <property type="project" value="UniProtKB-UniRule"/>
</dbReference>
<feature type="binding site" evidence="13 15">
    <location>
        <begin position="338"/>
        <end position="340"/>
    </location>
    <ligand>
        <name>IMP</name>
        <dbReference type="ChEBI" id="CHEBI:58053"/>
    </ligand>
</feature>
<keyword evidence="7 13" id="KW-0658">Purine biosynthesis</keyword>
<feature type="binding site" evidence="13">
    <location>
        <position position="471"/>
    </location>
    <ligand>
        <name>K(+)</name>
        <dbReference type="ChEBI" id="CHEBI:29103"/>
        <note>ligand shared between two tetrameric partners</note>
    </ligand>
</feature>
<feature type="binding site" description="in other chain" evidence="13 17">
    <location>
        <position position="305"/>
    </location>
    <ligand>
        <name>K(+)</name>
        <dbReference type="ChEBI" id="CHEBI:29103"/>
        <note>ligand shared between two tetrameric partners</note>
    </ligand>
</feature>
<feature type="domain" description="CBS" evidence="21">
    <location>
        <begin position="93"/>
        <end position="152"/>
    </location>
</feature>
<dbReference type="SMART" id="SM01240">
    <property type="entry name" value="IMPDH"/>
    <property type="match status" value="1"/>
</dbReference>
<feature type="active site" description="Proton acceptor" evidence="13 14">
    <location>
        <position position="401"/>
    </location>
</feature>
<comment type="similarity">
    <text evidence="2 13 19">Belongs to the IMPDH/GMPR family.</text>
</comment>
<evidence type="ECO:0000256" key="16">
    <source>
        <dbReference type="PIRSR" id="PIRSR000130-3"/>
    </source>
</evidence>
<dbReference type="OrthoDB" id="9805398at2"/>
<accession>A0A4R6V6E9</accession>
<gene>
    <name evidence="13" type="primary">guaB</name>
    <name evidence="22" type="ORF">EDC45_1937</name>
</gene>
<dbReference type="InterPro" id="IPR005990">
    <property type="entry name" value="IMP_DH"/>
</dbReference>
<organism evidence="22 23">
    <name type="scientific">Mesocricetibacter intestinalis</name>
    <dbReference type="NCBI Taxonomy" id="1521930"/>
    <lineage>
        <taxon>Bacteria</taxon>
        <taxon>Pseudomonadati</taxon>
        <taxon>Pseudomonadota</taxon>
        <taxon>Gammaproteobacteria</taxon>
        <taxon>Pasteurellales</taxon>
        <taxon>Pasteurellaceae</taxon>
        <taxon>Mesocricetibacter</taxon>
    </lineage>
</organism>
<dbReference type="EC" id="1.1.1.205" evidence="13 20"/>
<feature type="binding site" description="in other chain" evidence="13 17">
    <location>
        <position position="300"/>
    </location>
    <ligand>
        <name>K(+)</name>
        <dbReference type="ChEBI" id="CHEBI:29103"/>
        <note>ligand shared between two tetrameric partners</note>
    </ligand>
</feature>
<dbReference type="PANTHER" id="PTHR11911:SF111">
    <property type="entry name" value="INOSINE-5'-MONOPHOSPHATE DEHYDROGENASE"/>
    <property type="match status" value="1"/>
</dbReference>
<feature type="binding site" evidence="13">
    <location>
        <position position="470"/>
    </location>
    <ligand>
        <name>K(+)</name>
        <dbReference type="ChEBI" id="CHEBI:29103"/>
        <note>ligand shared between two tetrameric partners</note>
    </ligand>
</feature>
<feature type="binding site" evidence="13 16">
    <location>
        <begin position="298"/>
        <end position="300"/>
    </location>
    <ligand>
        <name>NAD(+)</name>
        <dbReference type="ChEBI" id="CHEBI:57540"/>
    </ligand>
</feature>
<dbReference type="Pfam" id="PF00478">
    <property type="entry name" value="IMPDH"/>
    <property type="match status" value="1"/>
</dbReference>
<dbReference type="SUPFAM" id="SSF51412">
    <property type="entry name" value="Inosine monophosphate dehydrogenase (IMPDH)"/>
    <property type="match status" value="1"/>
</dbReference>
<evidence type="ECO:0000256" key="17">
    <source>
        <dbReference type="PIRSR" id="PIRSR000130-4"/>
    </source>
</evidence>
<comment type="function">
    <text evidence="13">Catalyzes the conversion of inosine 5'-phosphate (IMP) to xanthosine 5'-phosphate (XMP), the first committed and rate-limiting step in the de novo synthesis of guanine nucleotides, and therefore plays an important role in the regulation of cell growth.</text>
</comment>
<keyword evidence="9 13" id="KW-0560">Oxidoreductase</keyword>
<comment type="cofactor">
    <cofactor evidence="1 13">
        <name>K(+)</name>
        <dbReference type="ChEBI" id="CHEBI:29103"/>
    </cofactor>
</comment>
<comment type="subunit">
    <text evidence="3 13">Homotetramer.</text>
</comment>
<dbReference type="FunFam" id="3.20.20.70:FF:000003">
    <property type="entry name" value="GMP reductase"/>
    <property type="match status" value="1"/>
</dbReference>
<comment type="pathway">
    <text evidence="13 20">Purine metabolism; XMP biosynthesis via de novo pathway; XMP from IMP: step 1/1.</text>
</comment>
<name>A0A4R6V6E9_9PAST</name>
<dbReference type="GO" id="GO:0046872">
    <property type="term" value="F:metal ion binding"/>
    <property type="evidence" value="ECO:0007669"/>
    <property type="project" value="UniProtKB-UniRule"/>
</dbReference>
<dbReference type="Pfam" id="PF00571">
    <property type="entry name" value="CBS"/>
    <property type="match status" value="2"/>
</dbReference>
<dbReference type="InterPro" id="IPR000644">
    <property type="entry name" value="CBS_dom"/>
</dbReference>
<comment type="caution">
    <text evidence="22">The sequence shown here is derived from an EMBL/GenBank/DDBJ whole genome shotgun (WGS) entry which is preliminary data.</text>
</comment>
<dbReference type="PROSITE" id="PS00487">
    <property type="entry name" value="IMP_DH_GMP_RED"/>
    <property type="match status" value="1"/>
</dbReference>
<feature type="binding site" evidence="13 15">
    <location>
        <position position="303"/>
    </location>
    <ligand>
        <name>IMP</name>
        <dbReference type="ChEBI" id="CHEBI:58053"/>
    </ligand>
</feature>
<dbReference type="GO" id="GO:0006183">
    <property type="term" value="P:GTP biosynthetic process"/>
    <property type="evidence" value="ECO:0007669"/>
    <property type="project" value="TreeGrafter"/>
</dbReference>
<dbReference type="PROSITE" id="PS51371">
    <property type="entry name" value="CBS"/>
    <property type="match status" value="2"/>
</dbReference>
<dbReference type="InterPro" id="IPR015875">
    <property type="entry name" value="IMP_DH/GMP_Rdtase_CS"/>
</dbReference>
<sequence>MLRIKQEALTFDDVLLVPAHSTVLPNTADLSTQLTKTIRLNIPMLSAAMDTVTETKLAIALAQEGGIGFIHKNMSIERQADRVRKVKKFESGVVSNPVTVRPTTTLREVAEMVKQNKFAGYPVTTENGDLVGIVTGRDTRFVPNLDKTVADVMTPKERLVTVKEDTPREQIFELMHQHRIEKVLVVDNSFKLKGMITLKDFQKAEQKPNACKDEFGRLRVGAAVGAGPGNEERIDALVEAGVDILLIDSSHGHSEGVLERVRATRRKYPDLPIIAGNIATAEGAIALADAGASAVKVGIGPGSICTTRIVTGVGVPQITAIAEAAEALKERGIPVIADGGIRYSGDISKAIAAGASCVMVGSMFAGTEEAPGEIELYQGRAFKSYRGMGSLGAMAKGSSDRYFQSDNAADKLVPEGIEGRIAYKGFLKEIIHQQMGGLRSCMGLTGCATIEELRTKAQFVRISGAGIKESHVHDVTITKEAPNYRMG</sequence>
<evidence type="ECO:0000313" key="22">
    <source>
        <dbReference type="EMBL" id="TDQ56532.1"/>
    </source>
</evidence>
<dbReference type="InterPro" id="IPR013785">
    <property type="entry name" value="Aldolase_TIM"/>
</dbReference>
<dbReference type="PIRSF" id="PIRSF000130">
    <property type="entry name" value="IMPDH"/>
    <property type="match status" value="1"/>
</dbReference>
<dbReference type="UniPathway" id="UPA00601">
    <property type="reaction ID" value="UER00295"/>
</dbReference>
<evidence type="ECO:0000256" key="10">
    <source>
        <dbReference type="ARBA" id="ARBA00023027"/>
    </source>
</evidence>
<evidence type="ECO:0000256" key="9">
    <source>
        <dbReference type="ARBA" id="ARBA00023002"/>
    </source>
</evidence>
<feature type="binding site" evidence="13">
    <location>
        <position position="469"/>
    </location>
    <ligand>
        <name>K(+)</name>
        <dbReference type="ChEBI" id="CHEBI:29103"/>
        <note>ligand shared between two tetrameric partners</note>
    </ligand>
</feature>
<comment type="catalytic activity">
    <reaction evidence="12 13 20">
        <text>IMP + NAD(+) + H2O = XMP + NADH + H(+)</text>
        <dbReference type="Rhea" id="RHEA:11708"/>
        <dbReference type="ChEBI" id="CHEBI:15377"/>
        <dbReference type="ChEBI" id="CHEBI:15378"/>
        <dbReference type="ChEBI" id="CHEBI:57464"/>
        <dbReference type="ChEBI" id="CHEBI:57540"/>
        <dbReference type="ChEBI" id="CHEBI:57945"/>
        <dbReference type="ChEBI" id="CHEBI:58053"/>
        <dbReference type="EC" id="1.1.1.205"/>
    </reaction>
</comment>
<evidence type="ECO:0000256" key="15">
    <source>
        <dbReference type="PIRSR" id="PIRSR000130-2"/>
    </source>
</evidence>
<keyword evidence="23" id="KW-1185">Reference proteome</keyword>
<dbReference type="AlphaFoldDB" id="A0A4R6V6E9"/>
<dbReference type="EMBL" id="SNYQ01000010">
    <property type="protein sequence ID" value="TDQ56532.1"/>
    <property type="molecule type" value="Genomic_DNA"/>
</dbReference>
<comment type="activity regulation">
    <text evidence="13">Mycophenolic acid (MPA) is a non-competitive inhibitor that prevents formation of the closed enzyme conformation by binding to the same site as the amobile flap. In contrast, mizoribine monophosphate (MZP) is a competitive inhibitor that induces the closed conformation. MPA is a potent inhibitor of mammalian IMPDHs but a poor inhibitor of the bacterial enzymes. MZP is a more potent inhibitor of bacterial IMPDH.</text>
</comment>
<evidence type="ECO:0000313" key="23">
    <source>
        <dbReference type="Proteomes" id="UP000295657"/>
    </source>
</evidence>
<feature type="active site" description="Thioimidate intermediate" evidence="13 14">
    <location>
        <position position="305"/>
    </location>
</feature>
<feature type="binding site" evidence="13 15">
    <location>
        <begin position="385"/>
        <end position="389"/>
    </location>
    <ligand>
        <name>IMP</name>
        <dbReference type="ChEBI" id="CHEBI:58053"/>
    </ligand>
</feature>
<feature type="binding site" description="in other chain" evidence="13 17">
    <location>
        <position position="302"/>
    </location>
    <ligand>
        <name>K(+)</name>
        <dbReference type="ChEBI" id="CHEBI:29103"/>
        <note>ligand shared between two tetrameric partners</note>
    </ligand>
</feature>
<evidence type="ECO:0000256" key="13">
    <source>
        <dbReference type="HAMAP-Rule" id="MF_01964"/>
    </source>
</evidence>
<feature type="binding site" evidence="13 15">
    <location>
        <begin position="361"/>
        <end position="362"/>
    </location>
    <ligand>
        <name>IMP</name>
        <dbReference type="ChEBI" id="CHEBI:58053"/>
    </ligand>
</feature>
<dbReference type="CDD" id="cd04601">
    <property type="entry name" value="CBS_pair_IMPDH"/>
    <property type="match status" value="1"/>
</dbReference>
<evidence type="ECO:0000256" key="19">
    <source>
        <dbReference type="RuleBase" id="RU003927"/>
    </source>
</evidence>
<protein>
    <recommendedName>
        <fullName evidence="13 20">Inosine-5'-monophosphate dehydrogenase</fullName>
        <shortName evidence="13">IMP dehydrogenase</shortName>
        <shortName evidence="13">IMPD</shortName>
        <shortName evidence="13">IMPDH</shortName>
        <ecNumber evidence="13 20">1.1.1.205</ecNumber>
    </recommendedName>
</protein>
<feature type="binding site" evidence="13 16">
    <location>
        <begin position="248"/>
        <end position="250"/>
    </location>
    <ligand>
        <name>NAD(+)</name>
        <dbReference type="ChEBI" id="CHEBI:57540"/>
    </ligand>
</feature>
<dbReference type="NCBIfam" id="TIGR01302">
    <property type="entry name" value="IMP_dehydrog"/>
    <property type="match status" value="1"/>
</dbReference>
<dbReference type="SMART" id="SM00116">
    <property type="entry name" value="CBS"/>
    <property type="match status" value="2"/>
</dbReference>
<evidence type="ECO:0000256" key="20">
    <source>
        <dbReference type="RuleBase" id="RU003928"/>
    </source>
</evidence>
<keyword evidence="10 13" id="KW-0520">NAD</keyword>
<evidence type="ECO:0000256" key="5">
    <source>
        <dbReference type="ARBA" id="ARBA00022737"/>
    </source>
</evidence>
<dbReference type="Proteomes" id="UP000295657">
    <property type="component" value="Unassembled WGS sequence"/>
</dbReference>
<evidence type="ECO:0000256" key="1">
    <source>
        <dbReference type="ARBA" id="ARBA00001958"/>
    </source>
</evidence>
<dbReference type="SUPFAM" id="SSF54631">
    <property type="entry name" value="CBS-domain pair"/>
    <property type="match status" value="1"/>
</dbReference>
<evidence type="ECO:0000256" key="3">
    <source>
        <dbReference type="ARBA" id="ARBA00011881"/>
    </source>
</evidence>
<keyword evidence="8 13" id="KW-0630">Potassium</keyword>
<evidence type="ECO:0000256" key="11">
    <source>
        <dbReference type="ARBA" id="ARBA00023122"/>
    </source>
</evidence>
<evidence type="ECO:0000256" key="4">
    <source>
        <dbReference type="ARBA" id="ARBA00022723"/>
    </source>
</evidence>
<dbReference type="GO" id="GO:0003938">
    <property type="term" value="F:IMP dehydrogenase activity"/>
    <property type="evidence" value="ECO:0007669"/>
    <property type="project" value="UniProtKB-UniRule"/>
</dbReference>
<dbReference type="RefSeq" id="WP_133545845.1">
    <property type="nucleotide sequence ID" value="NZ_SNYQ01000010.1"/>
</dbReference>
<evidence type="ECO:0000256" key="6">
    <source>
        <dbReference type="ARBA" id="ARBA00022749"/>
    </source>
</evidence>
<feature type="binding site" evidence="13 15">
    <location>
        <position position="415"/>
    </location>
    <ligand>
        <name>IMP</name>
        <dbReference type="ChEBI" id="CHEBI:58053"/>
    </ligand>
</feature>
<keyword evidence="6 13" id="KW-0332">GMP biosynthesis</keyword>
<evidence type="ECO:0000256" key="12">
    <source>
        <dbReference type="ARBA" id="ARBA00048028"/>
    </source>
</evidence>
<dbReference type="PANTHER" id="PTHR11911">
    <property type="entry name" value="INOSINE-5-MONOPHOSPHATE DEHYDROGENASE RELATED"/>
    <property type="match status" value="1"/>
</dbReference>
<proteinExistence type="inferred from homology"/>
<evidence type="ECO:0000256" key="7">
    <source>
        <dbReference type="ARBA" id="ARBA00022755"/>
    </source>
</evidence>
<evidence type="ECO:0000256" key="2">
    <source>
        <dbReference type="ARBA" id="ARBA00005502"/>
    </source>
</evidence>
<evidence type="ECO:0000259" key="21">
    <source>
        <dbReference type="PROSITE" id="PS51371"/>
    </source>
</evidence>
<feature type="domain" description="CBS" evidence="21">
    <location>
        <begin position="153"/>
        <end position="214"/>
    </location>
</feature>
<keyword evidence="11 18" id="KW-0129">CBS domain</keyword>
<evidence type="ECO:0000256" key="8">
    <source>
        <dbReference type="ARBA" id="ARBA00022958"/>
    </source>
</evidence>